<feature type="modified residue" description="4-aspartylphosphate" evidence="2">
    <location>
        <position position="69"/>
    </location>
</feature>
<dbReference type="GO" id="GO:0000160">
    <property type="term" value="P:phosphorelay signal transduction system"/>
    <property type="evidence" value="ECO:0007669"/>
    <property type="project" value="InterPro"/>
</dbReference>
<evidence type="ECO:0000313" key="5">
    <source>
        <dbReference type="Proteomes" id="UP000477311"/>
    </source>
</evidence>
<dbReference type="Gene3D" id="3.40.50.2300">
    <property type="match status" value="1"/>
</dbReference>
<keyword evidence="1 2" id="KW-0597">Phosphoprotein</keyword>
<dbReference type="PROSITE" id="PS50110">
    <property type="entry name" value="RESPONSE_REGULATORY"/>
    <property type="match status" value="1"/>
</dbReference>
<name>A0A6M1RLD7_9BACT</name>
<dbReference type="PANTHER" id="PTHR44591">
    <property type="entry name" value="STRESS RESPONSE REGULATOR PROTEIN 1"/>
    <property type="match status" value="1"/>
</dbReference>
<dbReference type="InterPro" id="IPR050595">
    <property type="entry name" value="Bact_response_regulator"/>
</dbReference>
<evidence type="ECO:0000313" key="4">
    <source>
        <dbReference type="EMBL" id="NGO38409.1"/>
    </source>
</evidence>
<feature type="domain" description="Response regulatory" evidence="3">
    <location>
        <begin position="18"/>
        <end position="133"/>
    </location>
</feature>
<dbReference type="InterPro" id="IPR001789">
    <property type="entry name" value="Sig_transdc_resp-reg_receiver"/>
</dbReference>
<evidence type="ECO:0000259" key="3">
    <source>
        <dbReference type="PROSITE" id="PS50110"/>
    </source>
</evidence>
<protein>
    <submittedName>
        <fullName evidence="4">Response regulator</fullName>
    </submittedName>
</protein>
<dbReference type="InterPro" id="IPR011006">
    <property type="entry name" value="CheY-like_superfamily"/>
</dbReference>
<reference evidence="4 5" key="1">
    <citation type="submission" date="2020-02" db="EMBL/GenBank/DDBJ databases">
        <title>Draft genome sequence of Limisphaera ngatamarikiensis NGM72.4T, a thermophilic Verrucomicrobia grouped in subdivision 3.</title>
        <authorList>
            <person name="Carere C.R."/>
            <person name="Steen J."/>
            <person name="Hugenholtz P."/>
            <person name="Stott M.B."/>
        </authorList>
    </citation>
    <scope>NUCLEOTIDE SEQUENCE [LARGE SCALE GENOMIC DNA]</scope>
    <source>
        <strain evidence="4 5">NGM72.4</strain>
    </source>
</reference>
<organism evidence="4 5">
    <name type="scientific">Limisphaera ngatamarikiensis</name>
    <dbReference type="NCBI Taxonomy" id="1324935"/>
    <lineage>
        <taxon>Bacteria</taxon>
        <taxon>Pseudomonadati</taxon>
        <taxon>Verrucomicrobiota</taxon>
        <taxon>Verrucomicrobiia</taxon>
        <taxon>Limisphaerales</taxon>
        <taxon>Limisphaeraceae</taxon>
        <taxon>Limisphaera</taxon>
    </lineage>
</organism>
<keyword evidence="5" id="KW-1185">Reference proteome</keyword>
<evidence type="ECO:0000256" key="2">
    <source>
        <dbReference type="PROSITE-ProRule" id="PRU00169"/>
    </source>
</evidence>
<gene>
    <name evidence="4" type="ORF">G4L39_03220</name>
</gene>
<dbReference type="AlphaFoldDB" id="A0A6M1RLD7"/>
<comment type="caution">
    <text evidence="4">The sequence shown here is derived from an EMBL/GenBank/DDBJ whole genome shotgun (WGS) entry which is preliminary data.</text>
</comment>
<dbReference type="SUPFAM" id="SSF52172">
    <property type="entry name" value="CheY-like"/>
    <property type="match status" value="1"/>
</dbReference>
<sequence>MSSPAASRVPQEVQGRPVVFAVDDEVMILELIAMVLAPHGYQVVTFDDPVRALEAVRAEPNRAALMITDYAMHSMNGMELIEQCRAVAPDLKVLLISGTVNEAVYAGAPVQPDGFLAKPFPTHQLLAKVRELIGR</sequence>
<accession>A0A6M1RLD7</accession>
<dbReference type="PANTHER" id="PTHR44591:SF3">
    <property type="entry name" value="RESPONSE REGULATORY DOMAIN-CONTAINING PROTEIN"/>
    <property type="match status" value="1"/>
</dbReference>
<proteinExistence type="predicted"/>
<dbReference type="Pfam" id="PF00072">
    <property type="entry name" value="Response_reg"/>
    <property type="match status" value="1"/>
</dbReference>
<evidence type="ECO:0000256" key="1">
    <source>
        <dbReference type="ARBA" id="ARBA00022553"/>
    </source>
</evidence>
<dbReference type="EMBL" id="JAAKYA010000015">
    <property type="protein sequence ID" value="NGO38409.1"/>
    <property type="molecule type" value="Genomic_DNA"/>
</dbReference>
<dbReference type="SMART" id="SM00448">
    <property type="entry name" value="REC"/>
    <property type="match status" value="1"/>
</dbReference>
<dbReference type="Proteomes" id="UP000477311">
    <property type="component" value="Unassembled WGS sequence"/>
</dbReference>
<dbReference type="RefSeq" id="WP_165105866.1">
    <property type="nucleotide sequence ID" value="NZ_JAAKYA010000015.1"/>
</dbReference>